<dbReference type="Pfam" id="PF08719">
    <property type="entry name" value="NADAR"/>
    <property type="match status" value="1"/>
</dbReference>
<dbReference type="InterPro" id="IPR037238">
    <property type="entry name" value="YbiA-like_sf"/>
</dbReference>
<evidence type="ECO:0000259" key="3">
    <source>
        <dbReference type="Pfam" id="PF08719"/>
    </source>
</evidence>
<keyword evidence="5" id="KW-1185">Reference proteome</keyword>
<organism evidence="4 5">
    <name type="scientific">Chitinophaga nivalis</name>
    <dbReference type="NCBI Taxonomy" id="2991709"/>
    <lineage>
        <taxon>Bacteria</taxon>
        <taxon>Pseudomonadati</taxon>
        <taxon>Bacteroidota</taxon>
        <taxon>Chitinophagia</taxon>
        <taxon>Chitinophagales</taxon>
        <taxon>Chitinophagaceae</taxon>
        <taxon>Chitinophaga</taxon>
    </lineage>
</organism>
<comment type="catalytic activity">
    <reaction evidence="1">
        <text>5-amino-6-(5-phospho-D-ribosylamino)uracil + H2O = 5,6-diaminouracil + D-ribose 5-phosphate</text>
        <dbReference type="Rhea" id="RHEA:55020"/>
        <dbReference type="ChEBI" id="CHEBI:15377"/>
        <dbReference type="ChEBI" id="CHEBI:46252"/>
        <dbReference type="ChEBI" id="CHEBI:58453"/>
        <dbReference type="ChEBI" id="CHEBI:78346"/>
    </reaction>
</comment>
<evidence type="ECO:0000313" key="4">
    <source>
        <dbReference type="EMBL" id="MCW3484809.1"/>
    </source>
</evidence>
<feature type="domain" description="NADAR" evidence="3">
    <location>
        <begin position="27"/>
        <end position="186"/>
    </location>
</feature>
<name>A0ABT3IM54_9BACT</name>
<dbReference type="RefSeq" id="WP_264730701.1">
    <property type="nucleotide sequence ID" value="NZ_JAPDNR010000001.1"/>
</dbReference>
<evidence type="ECO:0000256" key="1">
    <source>
        <dbReference type="ARBA" id="ARBA00000022"/>
    </source>
</evidence>
<dbReference type="NCBIfam" id="TIGR02464">
    <property type="entry name" value="ribofla_fusion"/>
    <property type="match status" value="1"/>
</dbReference>
<evidence type="ECO:0000256" key="2">
    <source>
        <dbReference type="ARBA" id="ARBA00000751"/>
    </source>
</evidence>
<dbReference type="CDD" id="cd15457">
    <property type="entry name" value="NADAR"/>
    <property type="match status" value="1"/>
</dbReference>
<dbReference type="Gene3D" id="1.10.357.40">
    <property type="entry name" value="YbiA-like"/>
    <property type="match status" value="1"/>
</dbReference>
<accession>A0ABT3IM54</accession>
<reference evidence="4 5" key="1">
    <citation type="submission" date="2022-10" db="EMBL/GenBank/DDBJ databases">
        <title>Chitinophaga nivalis PC15 sp. nov., isolated from Pyeongchang county, South Korea.</title>
        <authorList>
            <person name="Trinh H.N."/>
        </authorList>
    </citation>
    <scope>NUCLEOTIDE SEQUENCE [LARGE SCALE GENOMIC DNA]</scope>
    <source>
        <strain evidence="4 5">PC14</strain>
    </source>
</reference>
<dbReference type="Proteomes" id="UP001207742">
    <property type="component" value="Unassembled WGS sequence"/>
</dbReference>
<proteinExistence type="predicted"/>
<protein>
    <submittedName>
        <fullName evidence="4">NADAR family protein</fullName>
    </submittedName>
</protein>
<dbReference type="InterPro" id="IPR012816">
    <property type="entry name" value="NADAR"/>
</dbReference>
<comment type="caution">
    <text evidence="4">The sequence shown here is derived from an EMBL/GenBank/DDBJ whole genome shotgun (WGS) entry which is preliminary data.</text>
</comment>
<evidence type="ECO:0000313" key="5">
    <source>
        <dbReference type="Proteomes" id="UP001207742"/>
    </source>
</evidence>
<dbReference type="SUPFAM" id="SSF143990">
    <property type="entry name" value="YbiA-like"/>
    <property type="match status" value="1"/>
</dbReference>
<gene>
    <name evidence="4" type="ORF">OL497_12930</name>
</gene>
<sequence length="186" mass="21273">MHSNKSIYSNSWLIEKFQAKEKIKYLFFWGHQLSPDGTVTKSCFSQWMHAPTVVDGIRYPTAEHWMMAGKARLFKDPETEQQILTAPSPAAAKKLGRQVKNFDPVIWDAHKFEIVVAGNIHKFSQHPAFKTFLLDTGDRVLVEASPMDRIWGIGMAASNEQVENPLKWRGENLLGYALMIVRDQLK</sequence>
<dbReference type="EMBL" id="JAPDNS010000001">
    <property type="protein sequence ID" value="MCW3484809.1"/>
    <property type="molecule type" value="Genomic_DNA"/>
</dbReference>
<comment type="catalytic activity">
    <reaction evidence="2">
        <text>2,5-diamino-6-hydroxy-4-(5-phosphoribosylamino)-pyrimidine + H2O = 2,5,6-triamino-4-hydroxypyrimidine + D-ribose 5-phosphate</text>
        <dbReference type="Rhea" id="RHEA:23436"/>
        <dbReference type="ChEBI" id="CHEBI:15377"/>
        <dbReference type="ChEBI" id="CHEBI:58614"/>
        <dbReference type="ChEBI" id="CHEBI:78346"/>
        <dbReference type="ChEBI" id="CHEBI:137796"/>
    </reaction>
</comment>